<evidence type="ECO:0000256" key="1">
    <source>
        <dbReference type="SAM" id="MobiDB-lite"/>
    </source>
</evidence>
<proteinExistence type="predicted"/>
<accession>A0A2J5HT10</accession>
<dbReference type="EMBL" id="KZ559547">
    <property type="protein sequence ID" value="PLN80447.1"/>
    <property type="molecule type" value="Genomic_DNA"/>
</dbReference>
<gene>
    <name evidence="2" type="ORF">BDW42DRAFT_170863</name>
</gene>
<evidence type="ECO:0000313" key="2">
    <source>
        <dbReference type="EMBL" id="PLN80447.1"/>
    </source>
</evidence>
<protein>
    <submittedName>
        <fullName evidence="2">Uncharacterized protein</fullName>
    </submittedName>
</protein>
<dbReference type="AlphaFoldDB" id="A0A2J5HT10"/>
<feature type="compositionally biased region" description="Polar residues" evidence="1">
    <location>
        <begin position="1"/>
        <end position="22"/>
    </location>
</feature>
<sequence>MKLSNTSLSSFEQGTRQGSSLVRSRDHGSIGWTIPLCTDYSLLIWTIVGGFGLLSPLDLVYDNCNPVPRIEGEQRASRASELLCKGTEISWVWSGLV</sequence>
<name>A0A2J5HT10_9EURO</name>
<dbReference type="Proteomes" id="UP000235023">
    <property type="component" value="Unassembled WGS sequence"/>
</dbReference>
<feature type="region of interest" description="Disordered" evidence="1">
    <location>
        <begin position="1"/>
        <end position="27"/>
    </location>
</feature>
<evidence type="ECO:0000313" key="3">
    <source>
        <dbReference type="Proteomes" id="UP000235023"/>
    </source>
</evidence>
<organism evidence="2 3">
    <name type="scientific">Aspergillus taichungensis</name>
    <dbReference type="NCBI Taxonomy" id="482145"/>
    <lineage>
        <taxon>Eukaryota</taxon>
        <taxon>Fungi</taxon>
        <taxon>Dikarya</taxon>
        <taxon>Ascomycota</taxon>
        <taxon>Pezizomycotina</taxon>
        <taxon>Eurotiomycetes</taxon>
        <taxon>Eurotiomycetidae</taxon>
        <taxon>Eurotiales</taxon>
        <taxon>Aspergillaceae</taxon>
        <taxon>Aspergillus</taxon>
        <taxon>Aspergillus subgen. Circumdati</taxon>
    </lineage>
</organism>
<reference evidence="3" key="1">
    <citation type="submission" date="2017-12" db="EMBL/GenBank/DDBJ databases">
        <authorList>
            <consortium name="DOE Joint Genome Institute"/>
            <person name="Mondo S.J."/>
            <person name="Kjaerbolling I."/>
            <person name="Vesth T.C."/>
            <person name="Frisvad J.C."/>
            <person name="Nybo J.L."/>
            <person name="Theobald S."/>
            <person name="Kuo A."/>
            <person name="Bowyer P."/>
            <person name="Matsuda Y."/>
            <person name="Lyhne E.K."/>
            <person name="Kogle M.E."/>
            <person name="Clum A."/>
            <person name="Lipzen A."/>
            <person name="Salamov A."/>
            <person name="Ngan C.Y."/>
            <person name="Daum C."/>
            <person name="Chiniquy J."/>
            <person name="Barry K."/>
            <person name="LaButti K."/>
            <person name="Haridas S."/>
            <person name="Simmons B.A."/>
            <person name="Magnuson J.K."/>
            <person name="Mortensen U.H."/>
            <person name="Larsen T.O."/>
            <person name="Grigoriev I.V."/>
            <person name="Baker S.E."/>
            <person name="Andersen M.R."/>
            <person name="Nordberg H.P."/>
            <person name="Cantor M.N."/>
            <person name="Hua S.X."/>
        </authorList>
    </citation>
    <scope>NUCLEOTIDE SEQUENCE [LARGE SCALE GENOMIC DNA]</scope>
    <source>
        <strain evidence="3">IBT 19404</strain>
    </source>
</reference>
<keyword evidence="3" id="KW-1185">Reference proteome</keyword>